<keyword evidence="13" id="KW-0614">Plasmid</keyword>
<evidence type="ECO:0000313" key="14">
    <source>
        <dbReference type="Proteomes" id="UP001064879"/>
    </source>
</evidence>
<geneLocation type="plasmid" evidence="13 14">
    <name>unnamed</name>
</geneLocation>
<name>A0ABY5SKS2_9MICO</name>
<dbReference type="EMBL" id="CP093444">
    <property type="protein sequence ID" value="UVI38013.1"/>
    <property type="molecule type" value="Genomic_DNA"/>
</dbReference>
<dbReference type="EMBL" id="CP093443">
    <property type="protein sequence ID" value="UVI36658.1"/>
    <property type="molecule type" value="Genomic_DNA"/>
</dbReference>
<dbReference type="EMBL" id="CP093443">
    <property type="protein sequence ID" value="UVI37391.1"/>
    <property type="molecule type" value="Genomic_DNA"/>
</dbReference>
<evidence type="ECO:0000313" key="10">
    <source>
        <dbReference type="EMBL" id="UVI37391.1"/>
    </source>
</evidence>
<dbReference type="EMBL" id="CP093443">
    <property type="protein sequence ID" value="UVI36125.1"/>
    <property type="molecule type" value="Genomic_DNA"/>
</dbReference>
<dbReference type="EMBL" id="CP093443">
    <property type="protein sequence ID" value="UVI34752.1"/>
    <property type="molecule type" value="Genomic_DNA"/>
</dbReference>
<evidence type="ECO:0000313" key="6">
    <source>
        <dbReference type="EMBL" id="UVI36539.1"/>
    </source>
</evidence>
<dbReference type="EMBL" id="CP093443">
    <property type="protein sequence ID" value="UVI34760.1"/>
    <property type="molecule type" value="Genomic_DNA"/>
</dbReference>
<evidence type="ECO:0008006" key="15">
    <source>
        <dbReference type="Google" id="ProtNLM"/>
    </source>
</evidence>
<evidence type="ECO:0000313" key="4">
    <source>
        <dbReference type="EMBL" id="UVI35420.1"/>
    </source>
</evidence>
<evidence type="ECO:0000313" key="13">
    <source>
        <dbReference type="EMBL" id="UVI38013.1"/>
    </source>
</evidence>
<dbReference type="RefSeq" id="WP_265417433.1">
    <property type="nucleotide sequence ID" value="NZ_CP093443.1"/>
</dbReference>
<evidence type="ECO:0000313" key="7">
    <source>
        <dbReference type="EMBL" id="UVI36658.1"/>
    </source>
</evidence>
<evidence type="ECO:0000313" key="12">
    <source>
        <dbReference type="EMBL" id="UVI37802.1"/>
    </source>
</evidence>
<dbReference type="Proteomes" id="UP001064879">
    <property type="component" value="Plasmid unnamed"/>
</dbReference>
<proteinExistence type="predicted"/>
<gene>
    <name evidence="5" type="ORF">L1F31_00215</name>
    <name evidence="6" type="ORF">L1F31_02405</name>
    <name evidence="7" type="ORF">L1F31_03020</name>
    <name evidence="8" type="ORF">L1F31_03855</name>
    <name evidence="9" type="ORF">L1F31_06935</name>
    <name evidence="10" type="ORF">L1F31_07030</name>
    <name evidence="11" type="ORF">L1F31_07245</name>
    <name evidence="12" type="ORF">L1F31_09225</name>
    <name evidence="1" type="ORF">L1F31_11495</name>
    <name evidence="2" type="ORF">L1F31_11545</name>
    <name evidence="3" type="ORF">L1F31_13715</name>
    <name evidence="4" type="ORF">L1F31_15040</name>
    <name evidence="13" type="ORF">L1F31_18680</name>
</gene>
<evidence type="ECO:0000313" key="2">
    <source>
        <dbReference type="EMBL" id="UVI34760.1"/>
    </source>
</evidence>
<dbReference type="EMBL" id="CP093443">
    <property type="protein sequence ID" value="UVI36804.1"/>
    <property type="molecule type" value="Genomic_DNA"/>
</dbReference>
<evidence type="ECO:0000313" key="11">
    <source>
        <dbReference type="EMBL" id="UVI37432.1"/>
    </source>
</evidence>
<evidence type="ECO:0000313" key="5">
    <source>
        <dbReference type="EMBL" id="UVI36125.1"/>
    </source>
</evidence>
<evidence type="ECO:0000313" key="9">
    <source>
        <dbReference type="EMBL" id="UVI37374.1"/>
    </source>
</evidence>
<protein>
    <recommendedName>
        <fullName evidence="15">SlyX family protein</fullName>
    </recommendedName>
</protein>
<evidence type="ECO:0000313" key="8">
    <source>
        <dbReference type="EMBL" id="UVI36804.1"/>
    </source>
</evidence>
<dbReference type="EMBL" id="CP093443">
    <property type="protein sequence ID" value="UVI37374.1"/>
    <property type="molecule type" value="Genomic_DNA"/>
</dbReference>
<accession>A0ABY5SKS2</accession>
<dbReference type="EMBL" id="CP093443">
    <property type="protein sequence ID" value="UVI35420.1"/>
    <property type="molecule type" value="Genomic_DNA"/>
</dbReference>
<evidence type="ECO:0000313" key="3">
    <source>
        <dbReference type="EMBL" id="UVI35167.1"/>
    </source>
</evidence>
<dbReference type="EMBL" id="CP093443">
    <property type="protein sequence ID" value="UVI35167.1"/>
    <property type="molecule type" value="Genomic_DNA"/>
</dbReference>
<dbReference type="EMBL" id="CP093443">
    <property type="protein sequence ID" value="UVI36539.1"/>
    <property type="molecule type" value="Genomic_DNA"/>
</dbReference>
<keyword evidence="14" id="KW-1185">Reference proteome</keyword>
<dbReference type="EMBL" id="CP093443">
    <property type="protein sequence ID" value="UVI37802.1"/>
    <property type="molecule type" value="Genomic_DNA"/>
</dbReference>
<evidence type="ECO:0000313" key="1">
    <source>
        <dbReference type="EMBL" id="UVI34752.1"/>
    </source>
</evidence>
<sequence>MITTEDQEPASGNAIDATEDWVAYISQRLNDAQDLLDGISVTIESVQPSGREHAADLIDSAIEDLQRLRRRFGPTEPDYGPGDPPF</sequence>
<organism evidence="2 14">
    <name type="scientific">Brevibacterium spongiae</name>
    <dbReference type="NCBI Taxonomy" id="2909672"/>
    <lineage>
        <taxon>Bacteria</taxon>
        <taxon>Bacillati</taxon>
        <taxon>Actinomycetota</taxon>
        <taxon>Actinomycetes</taxon>
        <taxon>Micrococcales</taxon>
        <taxon>Brevibacteriaceae</taxon>
        <taxon>Brevibacterium</taxon>
    </lineage>
</organism>
<reference evidence="2" key="1">
    <citation type="submission" date="2022-03" db="EMBL/GenBank/DDBJ databases">
        <title>Brevibacterium spongiae sp. nov., isolated from marine sponge.</title>
        <authorList>
            <person name="Li Z."/>
            <person name="Zhang M."/>
        </authorList>
    </citation>
    <scope>NUCLEOTIDE SEQUENCE</scope>
    <source>
        <strain evidence="2">WHS-Z9</strain>
        <plasmid evidence="13">unnamed</plasmid>
    </source>
</reference>
<dbReference type="EMBL" id="CP093443">
    <property type="protein sequence ID" value="UVI37432.1"/>
    <property type="molecule type" value="Genomic_DNA"/>
</dbReference>
<dbReference type="Proteomes" id="UP001064879">
    <property type="component" value="Chromosome"/>
</dbReference>